<dbReference type="Proteomes" id="UP000499080">
    <property type="component" value="Unassembled WGS sequence"/>
</dbReference>
<comment type="caution">
    <text evidence="2">The sequence shown here is derived from an EMBL/GenBank/DDBJ whole genome shotgun (WGS) entry which is preliminary data.</text>
</comment>
<evidence type="ECO:0000313" key="3">
    <source>
        <dbReference type="Proteomes" id="UP000499080"/>
    </source>
</evidence>
<evidence type="ECO:0000313" key="2">
    <source>
        <dbReference type="EMBL" id="GBM55970.1"/>
    </source>
</evidence>
<reference evidence="2 3" key="1">
    <citation type="journal article" date="2019" name="Sci. Rep.">
        <title>Orb-weaving spider Araneus ventricosus genome elucidates the spidroin gene catalogue.</title>
        <authorList>
            <person name="Kono N."/>
            <person name="Nakamura H."/>
            <person name="Ohtoshi R."/>
            <person name="Moran D.A.P."/>
            <person name="Shinohara A."/>
            <person name="Yoshida Y."/>
            <person name="Fujiwara M."/>
            <person name="Mori M."/>
            <person name="Tomita M."/>
            <person name="Arakawa K."/>
        </authorList>
    </citation>
    <scope>NUCLEOTIDE SEQUENCE [LARGE SCALE GENOMIC DNA]</scope>
</reference>
<sequence length="128" mass="13865">MRPRWPSGKVSTSGPEGRRSKPDSTEDPPFESTLCSSGEETQSLLQKTTGSESASPGTPLMSRVQNSVFRMQNTTLPTSGHDGVSLNQLLCSATPVQLRHCHFPNMLALVNSFAPVHTWNPKIVAVSM</sequence>
<accession>A0A4Y2GQG2</accession>
<dbReference type="AlphaFoldDB" id="A0A4Y2GQG2"/>
<organism evidence="2 3">
    <name type="scientific">Araneus ventricosus</name>
    <name type="common">Orbweaver spider</name>
    <name type="synonym">Epeira ventricosa</name>
    <dbReference type="NCBI Taxonomy" id="182803"/>
    <lineage>
        <taxon>Eukaryota</taxon>
        <taxon>Metazoa</taxon>
        <taxon>Ecdysozoa</taxon>
        <taxon>Arthropoda</taxon>
        <taxon>Chelicerata</taxon>
        <taxon>Arachnida</taxon>
        <taxon>Araneae</taxon>
        <taxon>Araneomorphae</taxon>
        <taxon>Entelegynae</taxon>
        <taxon>Araneoidea</taxon>
        <taxon>Araneidae</taxon>
        <taxon>Araneus</taxon>
    </lineage>
</organism>
<evidence type="ECO:0000256" key="1">
    <source>
        <dbReference type="SAM" id="MobiDB-lite"/>
    </source>
</evidence>
<keyword evidence="3" id="KW-1185">Reference proteome</keyword>
<proteinExistence type="predicted"/>
<name>A0A4Y2GQG2_ARAVE</name>
<protein>
    <submittedName>
        <fullName evidence="2">Uncharacterized protein</fullName>
    </submittedName>
</protein>
<feature type="region of interest" description="Disordered" evidence="1">
    <location>
        <begin position="1"/>
        <end position="62"/>
    </location>
</feature>
<dbReference type="EMBL" id="BGPR01001522">
    <property type="protein sequence ID" value="GBM55970.1"/>
    <property type="molecule type" value="Genomic_DNA"/>
</dbReference>
<feature type="compositionally biased region" description="Polar residues" evidence="1">
    <location>
        <begin position="33"/>
        <end position="56"/>
    </location>
</feature>
<gene>
    <name evidence="2" type="ORF">AVEN_240574_1</name>
</gene>